<feature type="region of interest" description="Disordered" evidence="1">
    <location>
        <begin position="227"/>
        <end position="249"/>
    </location>
</feature>
<gene>
    <name evidence="4" type="ORF">PEVE_00042921</name>
</gene>
<evidence type="ECO:0000256" key="1">
    <source>
        <dbReference type="SAM" id="MobiDB-lite"/>
    </source>
</evidence>
<evidence type="ECO:0000313" key="5">
    <source>
        <dbReference type="Proteomes" id="UP001159427"/>
    </source>
</evidence>
<feature type="compositionally biased region" description="Basic and acidic residues" evidence="1">
    <location>
        <begin position="419"/>
        <end position="432"/>
    </location>
</feature>
<feature type="signal peptide" evidence="3">
    <location>
        <begin position="1"/>
        <end position="23"/>
    </location>
</feature>
<name>A0ABN8PH66_9CNID</name>
<accession>A0ABN8PH66</accession>
<feature type="region of interest" description="Disordered" evidence="1">
    <location>
        <begin position="467"/>
        <end position="608"/>
    </location>
</feature>
<proteinExistence type="predicted"/>
<evidence type="ECO:0000313" key="4">
    <source>
        <dbReference type="EMBL" id="CAH3143749.1"/>
    </source>
</evidence>
<feature type="transmembrane region" description="Helical" evidence="2">
    <location>
        <begin position="256"/>
        <end position="277"/>
    </location>
</feature>
<keyword evidence="2" id="KW-0812">Transmembrane</keyword>
<comment type="caution">
    <text evidence="4">The sequence shown here is derived from an EMBL/GenBank/DDBJ whole genome shotgun (WGS) entry which is preliminary data.</text>
</comment>
<feature type="chain" id="PRO_5047356171" evidence="3">
    <location>
        <begin position="24"/>
        <end position="683"/>
    </location>
</feature>
<evidence type="ECO:0000256" key="3">
    <source>
        <dbReference type="SAM" id="SignalP"/>
    </source>
</evidence>
<feature type="compositionally biased region" description="Basic and acidic residues" evidence="1">
    <location>
        <begin position="652"/>
        <end position="667"/>
    </location>
</feature>
<keyword evidence="2" id="KW-1133">Transmembrane helix</keyword>
<evidence type="ECO:0000256" key="2">
    <source>
        <dbReference type="SAM" id="Phobius"/>
    </source>
</evidence>
<feature type="region of interest" description="Disordered" evidence="1">
    <location>
        <begin position="639"/>
        <end position="683"/>
    </location>
</feature>
<keyword evidence="5" id="KW-1185">Reference proteome</keyword>
<organism evidence="4 5">
    <name type="scientific">Porites evermanni</name>
    <dbReference type="NCBI Taxonomy" id="104178"/>
    <lineage>
        <taxon>Eukaryota</taxon>
        <taxon>Metazoa</taxon>
        <taxon>Cnidaria</taxon>
        <taxon>Anthozoa</taxon>
        <taxon>Hexacorallia</taxon>
        <taxon>Scleractinia</taxon>
        <taxon>Fungiina</taxon>
        <taxon>Poritidae</taxon>
        <taxon>Porites</taxon>
    </lineage>
</organism>
<sequence>MLGNILPLTGLCVVWYLIIKARGDVFYSEIERHSDSNDDTFTNEYCNNCSSFDAEVDVNHTGRCKCKADKTDSVFLRSERRCKPGSLFNDEQEPKCLPWDLNLKKQPGHLQSPPINVKVINVTDVNHTYTFVRGLRSSCHLTSYIAYLDVTGNWTKFNLSANVFEVIKGDQDFYSDIKITQKSPSLTNLSGRIIKLGLNCTGVKPGLTCVLFRVEGVVELWSFNNCSPPSSSSSSSSSSPSPSSSSDSDSDFDSEISAITLGVVLFLALIGAVLYFLHKQDHICKSRELQANMGVAVIPNPAQQSDRENEEHVYDDLLPVCSSNEKISGNSVEMKELKQSEEKPILLVANPYVTDSSLSSRRPLPFWPDQNNGHNVVGQGDVSMVLENPGGQESQSESLLRAEDDFVHQQESSEETEVESDHHQHQHHHEDAVDVTEDENPDLYQGLEKGKRAQSVFIYRSCNANSDYQRLSRPGHCPHEGNQEREEKSRSFYEGLTTERGARESVYMNPSRTDEKEQDNANKMPDYQTLEPEETEPNDAQEKPTTHDYNVLEEPGQASVEPLDEDKKHEPPVSPRAENSPVYAAPCKKKTSKKVESGSSGLDEGNNKMEDVCLKDEDPNEMLDPSVFVKVGDNPANVLPGTAKEAASASNKLDEERNKIGDVRSTNEDPSELLDPSQFLEMN</sequence>
<feature type="compositionally biased region" description="Basic and acidic residues" evidence="1">
    <location>
        <begin position="477"/>
        <end position="491"/>
    </location>
</feature>
<keyword evidence="3" id="KW-0732">Signal</keyword>
<reference evidence="4 5" key="1">
    <citation type="submission" date="2022-05" db="EMBL/GenBank/DDBJ databases">
        <authorList>
            <consortium name="Genoscope - CEA"/>
            <person name="William W."/>
        </authorList>
    </citation>
    <scope>NUCLEOTIDE SEQUENCE [LARGE SCALE GENOMIC DNA]</scope>
</reference>
<keyword evidence="2" id="KW-0472">Membrane</keyword>
<dbReference type="Proteomes" id="UP001159427">
    <property type="component" value="Unassembled WGS sequence"/>
</dbReference>
<feature type="region of interest" description="Disordered" evidence="1">
    <location>
        <begin position="386"/>
        <end position="437"/>
    </location>
</feature>
<protein>
    <submittedName>
        <fullName evidence="4">Uncharacterized protein</fullName>
    </submittedName>
</protein>
<feature type="compositionally biased region" description="Low complexity" evidence="1">
    <location>
        <begin position="227"/>
        <end position="247"/>
    </location>
</feature>
<dbReference type="EMBL" id="CALNXI010000859">
    <property type="protein sequence ID" value="CAH3143749.1"/>
    <property type="molecule type" value="Genomic_DNA"/>
</dbReference>